<evidence type="ECO:0000313" key="2">
    <source>
        <dbReference type="EMBL" id="TPR05855.1"/>
    </source>
</evidence>
<comment type="caution">
    <text evidence="2">The sequence shown here is derived from an EMBL/GenBank/DDBJ whole genome shotgun (WGS) entry which is preliminary data.</text>
</comment>
<feature type="region of interest" description="Disordered" evidence="1">
    <location>
        <begin position="79"/>
        <end position="109"/>
    </location>
</feature>
<accession>A0A254U6J0</accession>
<dbReference type="Proteomes" id="UP000197666">
    <property type="component" value="Unassembled WGS sequence"/>
</dbReference>
<evidence type="ECO:0000313" key="3">
    <source>
        <dbReference type="Proteomes" id="UP000197666"/>
    </source>
</evidence>
<protein>
    <submittedName>
        <fullName evidence="2">Uncharacterized protein</fullName>
    </submittedName>
</protein>
<dbReference type="VEuPathDB" id="FungiDB:ATCC64974_62780"/>
<feature type="compositionally biased region" description="Polar residues" evidence="1">
    <location>
        <begin position="86"/>
        <end position="96"/>
    </location>
</feature>
<reference evidence="3" key="1">
    <citation type="submission" date="2018-10" db="EMBL/GenBank/DDBJ databases">
        <title>FDA dAtabase for Regulatory Grade micrObial Sequences (FDA-ARGOS): Supporting development and validation of Infectious Disease Dx tests.</title>
        <authorList>
            <person name="Kerrigan L."/>
            <person name="Tallon L."/>
            <person name="Sadzewicz L."/>
            <person name="Sengamalay N."/>
            <person name="Ott S."/>
            <person name="Godinez A."/>
            <person name="Nagaraj S."/>
            <person name="Vavikolanu K."/>
            <person name="Nadendla S."/>
            <person name="George J."/>
            <person name="Sichtig H."/>
        </authorList>
    </citation>
    <scope>NUCLEOTIDE SEQUENCE [LARGE SCALE GENOMIC DNA]</scope>
    <source>
        <strain evidence="3">FDAARGOS_311</strain>
    </source>
</reference>
<organism evidence="2 3">
    <name type="scientific">Aspergillus niger</name>
    <dbReference type="NCBI Taxonomy" id="5061"/>
    <lineage>
        <taxon>Eukaryota</taxon>
        <taxon>Fungi</taxon>
        <taxon>Dikarya</taxon>
        <taxon>Ascomycota</taxon>
        <taxon>Pezizomycotina</taxon>
        <taxon>Eurotiomycetes</taxon>
        <taxon>Eurotiomycetidae</taxon>
        <taxon>Eurotiales</taxon>
        <taxon>Aspergillaceae</taxon>
        <taxon>Aspergillus</taxon>
        <taxon>Aspergillus subgen. Circumdati</taxon>
    </lineage>
</organism>
<dbReference type="EMBL" id="NKJJ02000011">
    <property type="protein sequence ID" value="TPR05855.1"/>
    <property type="molecule type" value="Genomic_DNA"/>
</dbReference>
<proteinExistence type="predicted"/>
<feature type="compositionally biased region" description="Basic and acidic residues" evidence="1">
    <location>
        <begin position="97"/>
        <end position="109"/>
    </location>
</feature>
<gene>
    <name evidence="2" type="ORF">CAN33_0011545</name>
</gene>
<evidence type="ECO:0000256" key="1">
    <source>
        <dbReference type="SAM" id="MobiDB-lite"/>
    </source>
</evidence>
<dbReference type="AlphaFoldDB" id="A0A254U6J0"/>
<name>A0A254U6J0_ASPNG</name>
<sequence>MEVYGAGGYAEDSLCDSSAISTNIGVMTVDVVWAIRSTGRENKHLGPGDSNVVTREATADHLTALVCLRELVDALGMRSSALRGSGETTPLGASSELSERHGGSPEKKWSRECLIRDGFE</sequence>